<dbReference type="Proteomes" id="UP000009374">
    <property type="component" value="Unassembled WGS sequence"/>
</dbReference>
<sequence length="525" mass="56803">MKLSAETRLGFFVLLAVGTLVFLSLRLSHHTMKPEHSYAFYAEFRSVDGLEKGTDVEVAGVKVGEVDSITLGPSGHARVRMLVDKKVVIPADARAVIFSNGFLGKMYVEIEPGPSRIRPHLDPSRDPENSGFLKKIFGALAPSLAFAAPQEGVPPTVTAPASNSSSAPAPSSPSSGEVASPSPGEVLPGGTLAAKGTTVSVNRLIKKLNKVADDISAVSHSLKASIGTAEGKEEIRRTLRHLDELTKNLRDFSKTLKESSPDILKKVDSIATKIDNGVGTIGSLVNKNDAYESANSSLAHLNSILEKIDDGQGTIGKLVNNPDVYDNLSKTLKKLSGVTNKADRMRLDVWMRGLYMTKGGTSEGFFTLDLYPRSDKFYRIQVVSTTNPYYTQTTPYTQVNGNYVAGPTQITGSTQGIKFSAEFGEKFGDFDVRAGLIQNSFGVGADYQLLKNLFLTFTMYNIGTYDPITPNPYSRLFLTYTLFGHLWLNAGYYNMFNSSVASPMVGGGLILSDETLKYLIAGHLP</sequence>
<evidence type="ECO:0000313" key="4">
    <source>
        <dbReference type="Proteomes" id="UP000009374"/>
    </source>
</evidence>
<accession>C6HZ44</accession>
<gene>
    <name evidence="3" type="ORF">UBAL3_94530021</name>
</gene>
<dbReference type="PANTHER" id="PTHR33371">
    <property type="entry name" value="INTERMEMBRANE PHOSPHOLIPID TRANSPORT SYSTEM BINDING PROTEIN MLAD-RELATED"/>
    <property type="match status" value="1"/>
</dbReference>
<dbReference type="AlphaFoldDB" id="C6HZ44"/>
<evidence type="ECO:0000259" key="2">
    <source>
        <dbReference type="Pfam" id="PF02470"/>
    </source>
</evidence>
<protein>
    <submittedName>
        <fullName evidence="3">Putative ABC transporter</fullName>
    </submittedName>
</protein>
<keyword evidence="4" id="KW-1185">Reference proteome</keyword>
<feature type="domain" description="Mce/MlaD" evidence="2">
    <location>
        <begin position="37"/>
        <end position="113"/>
    </location>
</feature>
<dbReference type="EMBL" id="GG693880">
    <property type="protein sequence ID" value="EES52055.1"/>
    <property type="molecule type" value="Genomic_DNA"/>
</dbReference>
<dbReference type="InterPro" id="IPR052336">
    <property type="entry name" value="MlaD_Phospholipid_Transporter"/>
</dbReference>
<name>C6HZ44_9BACT</name>
<dbReference type="GO" id="GO:0005543">
    <property type="term" value="F:phospholipid binding"/>
    <property type="evidence" value="ECO:0007669"/>
    <property type="project" value="TreeGrafter"/>
</dbReference>
<dbReference type="GO" id="GO:0005548">
    <property type="term" value="F:phospholipid transporter activity"/>
    <property type="evidence" value="ECO:0007669"/>
    <property type="project" value="TreeGrafter"/>
</dbReference>
<dbReference type="Pfam" id="PF02470">
    <property type="entry name" value="MlaD"/>
    <property type="match status" value="1"/>
</dbReference>
<dbReference type="InterPro" id="IPR003399">
    <property type="entry name" value="Mce/MlaD"/>
</dbReference>
<dbReference type="PANTHER" id="PTHR33371:SF4">
    <property type="entry name" value="INTERMEMBRANE PHOSPHOLIPID TRANSPORT SYSTEM BINDING PROTEIN MLAD"/>
    <property type="match status" value="1"/>
</dbReference>
<proteinExistence type="predicted"/>
<evidence type="ECO:0000313" key="3">
    <source>
        <dbReference type="EMBL" id="EES52055.1"/>
    </source>
</evidence>
<evidence type="ECO:0000256" key="1">
    <source>
        <dbReference type="SAM" id="MobiDB-lite"/>
    </source>
</evidence>
<feature type="region of interest" description="Disordered" evidence="1">
    <location>
        <begin position="151"/>
        <end position="192"/>
    </location>
</feature>
<organism evidence="3 4">
    <name type="scientific">Leptospirillum ferrodiazotrophum</name>
    <dbReference type="NCBI Taxonomy" id="412449"/>
    <lineage>
        <taxon>Bacteria</taxon>
        <taxon>Pseudomonadati</taxon>
        <taxon>Nitrospirota</taxon>
        <taxon>Nitrospiria</taxon>
        <taxon>Nitrospirales</taxon>
        <taxon>Nitrospiraceae</taxon>
        <taxon>Leptospirillum</taxon>
    </lineage>
</organism>
<reference evidence="3 4" key="1">
    <citation type="journal article" date="2009" name="Appl. Environ. Microbiol.">
        <title>Community genomic and proteomic analyses of chemoautotrophic iron-oxidizing "Leptospirillum rubarum" (Group II) and "Leptospirillum ferrodiazotrophum" (Group III) bacteria in acid mine drainage biofilms.</title>
        <authorList>
            <person name="Goltsman D.S."/>
            <person name="Denef V.J."/>
            <person name="Singer S.W."/>
            <person name="VerBerkmoes N.C."/>
            <person name="Lefsrud M."/>
            <person name="Mueller R.S."/>
            <person name="Dick G.J."/>
            <person name="Sun C.L."/>
            <person name="Wheeler K.E."/>
            <person name="Zemla A."/>
            <person name="Baker B.J."/>
            <person name="Hauser L."/>
            <person name="Land M."/>
            <person name="Shah M.B."/>
            <person name="Thelen M.P."/>
            <person name="Hettich R.L."/>
            <person name="Banfield J.F."/>
        </authorList>
    </citation>
    <scope>NUCLEOTIDE SEQUENCE [LARGE SCALE GENOMIC DNA]</scope>
</reference>
<feature type="compositionally biased region" description="Low complexity" evidence="1">
    <location>
        <begin position="154"/>
        <end position="185"/>
    </location>
</feature>